<organism evidence="2 3">
    <name type="scientific">Floridaenema fluviatile BLCC-F154</name>
    <dbReference type="NCBI Taxonomy" id="3153640"/>
    <lineage>
        <taxon>Bacteria</taxon>
        <taxon>Bacillati</taxon>
        <taxon>Cyanobacteriota</taxon>
        <taxon>Cyanophyceae</taxon>
        <taxon>Oscillatoriophycideae</taxon>
        <taxon>Aerosakkonematales</taxon>
        <taxon>Aerosakkonemataceae</taxon>
        <taxon>Floridanema</taxon>
        <taxon>Floridanema fluviatile</taxon>
    </lineage>
</organism>
<evidence type="ECO:0000313" key="3">
    <source>
        <dbReference type="Proteomes" id="UP001576776"/>
    </source>
</evidence>
<dbReference type="EMBL" id="JBHFNS010000010">
    <property type="protein sequence ID" value="MFB2933702.1"/>
    <property type="molecule type" value="Genomic_DNA"/>
</dbReference>
<accession>A0ABV4Y4L1</accession>
<evidence type="ECO:0000313" key="2">
    <source>
        <dbReference type="EMBL" id="MFB2933702.1"/>
    </source>
</evidence>
<keyword evidence="3" id="KW-1185">Reference proteome</keyword>
<feature type="region of interest" description="Disordered" evidence="1">
    <location>
        <begin position="1"/>
        <end position="52"/>
    </location>
</feature>
<feature type="compositionally biased region" description="Basic and acidic residues" evidence="1">
    <location>
        <begin position="31"/>
        <end position="42"/>
    </location>
</feature>
<dbReference type="RefSeq" id="WP_413255238.1">
    <property type="nucleotide sequence ID" value="NZ_JBHFNS010000010.1"/>
</dbReference>
<comment type="caution">
    <text evidence="2">The sequence shown here is derived from an EMBL/GenBank/DDBJ whole genome shotgun (WGS) entry which is preliminary data.</text>
</comment>
<protein>
    <submittedName>
        <fullName evidence="2">Uncharacterized protein</fullName>
    </submittedName>
</protein>
<feature type="compositionally biased region" description="Polar residues" evidence="1">
    <location>
        <begin position="1"/>
        <end position="15"/>
    </location>
</feature>
<gene>
    <name evidence="2" type="ORF">ACE1B6_00330</name>
</gene>
<reference evidence="2 3" key="1">
    <citation type="submission" date="2024-09" db="EMBL/GenBank/DDBJ databases">
        <title>Floridaenema gen nov. (Aerosakkonemataceae, Aerosakkonematales ord. nov., Cyanobacteria) from benthic tropical and subtropical fresh waters, with the description of four new species.</title>
        <authorList>
            <person name="Moretto J.A."/>
            <person name="Berthold D.E."/>
            <person name="Lefler F.W."/>
            <person name="Huang I.-S."/>
            <person name="Laughinghouse H. IV."/>
        </authorList>
    </citation>
    <scope>NUCLEOTIDE SEQUENCE [LARGE SCALE GENOMIC DNA]</scope>
    <source>
        <strain evidence="2 3">BLCC-F154</strain>
    </source>
</reference>
<sequence length="183" mass="19411">MSVTSSAKANNNGKTNDTESEKTAKVNGKKTAPDLKEGKEGETPNMESETSTKLAVAGKNQDSTLALTTRPISATHLVVRDTINSSGIRPIAASELKIAEMINSSGMRPVGISDFQVAEMINSSGMRPIGVSTLKVVETINSMGIRPIMASNLHISETIVLSGNRPVADNEDEDTANFMGYID</sequence>
<dbReference type="Proteomes" id="UP001576776">
    <property type="component" value="Unassembled WGS sequence"/>
</dbReference>
<proteinExistence type="predicted"/>
<evidence type="ECO:0000256" key="1">
    <source>
        <dbReference type="SAM" id="MobiDB-lite"/>
    </source>
</evidence>
<name>A0ABV4Y4L1_9CYAN</name>